<keyword evidence="13 17" id="KW-0472">Membrane</keyword>
<sequence>MRHAQKVPAYAIAVLSVALAFALKWAIDPVGERDYSPFVFFAAAVTLTAWYGGMVPGLLALALSVGASVHAFLPPTGRLWVGEPGAQYRVLAFAFEGVIICSVCEALHRARRRAEASTGEARQALLAWRSSEARFRRLAESDVIGVIAGRDEAILEANDAFLRMLGHRRDRLADGGLPVAEITPEPYLGEDRKNFDELFRTGTLSPFEKEYLTAEGRRVPVLVGGAVVEPGGSDWVAFVLDLSRQKRVERELAEAIGRAEAASRSKSEFLAILSHELITPMNAILGMNQLVLQSERDPTLRDYLGTAQDSAEALLALLSDLLDYSSIEAGGFELDPAPFRLRSAIDQAVRPLSTRAARKGLDLAGSVADDVPDDLVGDARRLRQVLVNLLDNAVKFTREGEVTVTVGLLPEADGGDRGEVALRFEVADTGIGIAAEDRDRIFSPFTQLDASSTRPYSGTGLGLSICRQIIGLMGGEMTLESLPGHGSRFSFVARFRRQPAERPGGPARAPGLDLRGIRVLVAAGSPEGRRLIESALRGWSMRPEAVPDGPTALARLAEAARRGSPFPLAILDSRLPGLDGVDVGARIRREGLSGATILIRPPGALTALDEEIRKARGGSATVEPPVTPSGLLDAIREAFEPPSRTPTVPTARRPARRSLQILLAEDTPANQKLALAVLRRRGHRVDLAANGREAVELAGRRRYDLVLMDVQMPVMDGLQATAAIRSAGDGSGPEVPILALTAHAMRGDQERCLRAGMDGYIAKPIDIDSFLNVVEAFAPRPDGPGPAHSPPGAPPAPDGRSTGGGPKEDAVGDDRDPGPLYDRDATLKRLGNDEELFRDMIAYYMEDYPKLLDQLRLGLLNEDAHGVERSAHSLKGLSANCGSGPAARAASLVEDIGREGRLPEAAEAVERLVAELHRLRDALAADRAGAPR</sequence>
<dbReference type="SMART" id="SM00388">
    <property type="entry name" value="HisKA"/>
    <property type="match status" value="1"/>
</dbReference>
<keyword evidence="8" id="KW-0547">Nucleotide-binding</keyword>
<dbReference type="Gene3D" id="1.10.287.130">
    <property type="match status" value="1"/>
</dbReference>
<evidence type="ECO:0000256" key="4">
    <source>
        <dbReference type="ARBA" id="ARBA00022475"/>
    </source>
</evidence>
<dbReference type="PANTHER" id="PTHR45339:SF1">
    <property type="entry name" value="HYBRID SIGNAL TRANSDUCTION HISTIDINE KINASE J"/>
    <property type="match status" value="1"/>
</dbReference>
<keyword evidence="9 21" id="KW-0418">Kinase</keyword>
<dbReference type="Pfam" id="PF01627">
    <property type="entry name" value="Hpt"/>
    <property type="match status" value="1"/>
</dbReference>
<comment type="subcellular location">
    <subcellularLocation>
        <location evidence="2">Cell membrane</location>
        <topology evidence="2">Multi-pass membrane protein</topology>
    </subcellularLocation>
</comment>
<evidence type="ECO:0000256" key="6">
    <source>
        <dbReference type="ARBA" id="ARBA00022679"/>
    </source>
</evidence>
<evidence type="ECO:0000259" key="20">
    <source>
        <dbReference type="PROSITE" id="PS50894"/>
    </source>
</evidence>
<evidence type="ECO:0000256" key="8">
    <source>
        <dbReference type="ARBA" id="ARBA00022741"/>
    </source>
</evidence>
<dbReference type="SUPFAM" id="SSF52172">
    <property type="entry name" value="CheY-like"/>
    <property type="match status" value="2"/>
</dbReference>
<name>A0A518H374_9BACT</name>
<evidence type="ECO:0000256" key="5">
    <source>
        <dbReference type="ARBA" id="ARBA00022553"/>
    </source>
</evidence>
<dbReference type="InterPro" id="IPR035965">
    <property type="entry name" value="PAS-like_dom_sf"/>
</dbReference>
<dbReference type="SUPFAM" id="SSF55874">
    <property type="entry name" value="ATPase domain of HSP90 chaperone/DNA topoisomerase II/histidine kinase"/>
    <property type="match status" value="1"/>
</dbReference>
<evidence type="ECO:0000313" key="21">
    <source>
        <dbReference type="EMBL" id="QDV35270.1"/>
    </source>
</evidence>
<feature type="transmembrane region" description="Helical" evidence="17">
    <location>
        <begin position="39"/>
        <end position="69"/>
    </location>
</feature>
<evidence type="ECO:0000256" key="3">
    <source>
        <dbReference type="ARBA" id="ARBA00012438"/>
    </source>
</evidence>
<dbReference type="Pfam" id="PF00512">
    <property type="entry name" value="HisKA"/>
    <property type="match status" value="1"/>
</dbReference>
<feature type="domain" description="HPt" evidence="20">
    <location>
        <begin position="833"/>
        <end position="926"/>
    </location>
</feature>
<dbReference type="FunFam" id="3.30.565.10:FF:000010">
    <property type="entry name" value="Sensor histidine kinase RcsC"/>
    <property type="match status" value="1"/>
</dbReference>
<dbReference type="SMART" id="SM00387">
    <property type="entry name" value="HATPase_c"/>
    <property type="match status" value="1"/>
</dbReference>
<dbReference type="Gene3D" id="1.20.120.160">
    <property type="entry name" value="HPT domain"/>
    <property type="match status" value="1"/>
</dbReference>
<feature type="domain" description="Histidine kinase" evidence="18">
    <location>
        <begin position="272"/>
        <end position="497"/>
    </location>
</feature>
<feature type="region of interest" description="Disordered" evidence="16">
    <location>
        <begin position="778"/>
        <end position="824"/>
    </location>
</feature>
<feature type="modified residue" description="4-aspartylphosphate" evidence="15">
    <location>
        <position position="709"/>
    </location>
</feature>
<evidence type="ECO:0000256" key="10">
    <source>
        <dbReference type="ARBA" id="ARBA00022840"/>
    </source>
</evidence>
<dbReference type="SUPFAM" id="SSF55785">
    <property type="entry name" value="PYP-like sensor domain (PAS domain)"/>
    <property type="match status" value="1"/>
</dbReference>
<dbReference type="InterPro" id="IPR000014">
    <property type="entry name" value="PAS"/>
</dbReference>
<dbReference type="InterPro" id="IPR025201">
    <property type="entry name" value="KdpD_TM"/>
</dbReference>
<dbReference type="InterPro" id="IPR004358">
    <property type="entry name" value="Sig_transdc_His_kin-like_C"/>
</dbReference>
<dbReference type="CDD" id="cd16922">
    <property type="entry name" value="HATPase_EvgS-ArcB-TorS-like"/>
    <property type="match status" value="1"/>
</dbReference>
<dbReference type="SMART" id="SM00073">
    <property type="entry name" value="HPT"/>
    <property type="match status" value="1"/>
</dbReference>
<evidence type="ECO:0000313" key="22">
    <source>
        <dbReference type="Proteomes" id="UP000317835"/>
    </source>
</evidence>
<keyword evidence="10" id="KW-0067">ATP-binding</keyword>
<dbReference type="Pfam" id="PF00072">
    <property type="entry name" value="Response_reg"/>
    <property type="match status" value="1"/>
</dbReference>
<dbReference type="SMART" id="SM00448">
    <property type="entry name" value="REC"/>
    <property type="match status" value="2"/>
</dbReference>
<evidence type="ECO:0000256" key="15">
    <source>
        <dbReference type="PROSITE-ProRule" id="PRU00169"/>
    </source>
</evidence>
<keyword evidence="6 21" id="KW-0808">Transferase</keyword>
<evidence type="ECO:0000256" key="1">
    <source>
        <dbReference type="ARBA" id="ARBA00000085"/>
    </source>
</evidence>
<keyword evidence="7 17" id="KW-0812">Transmembrane</keyword>
<dbReference type="InterPro" id="IPR036097">
    <property type="entry name" value="HisK_dim/P_sf"/>
</dbReference>
<dbReference type="KEGG" id="tpla:ElP_31730"/>
<dbReference type="Pfam" id="PF02518">
    <property type="entry name" value="HATPase_c"/>
    <property type="match status" value="1"/>
</dbReference>
<dbReference type="CDD" id="cd00088">
    <property type="entry name" value="HPT"/>
    <property type="match status" value="1"/>
</dbReference>
<dbReference type="Gene3D" id="3.40.50.2300">
    <property type="match status" value="2"/>
</dbReference>
<protein>
    <recommendedName>
        <fullName evidence="3">histidine kinase</fullName>
        <ecNumber evidence="3">2.7.13.3</ecNumber>
    </recommendedName>
</protein>
<evidence type="ECO:0000256" key="14">
    <source>
        <dbReference type="PROSITE-ProRule" id="PRU00110"/>
    </source>
</evidence>
<comment type="catalytic activity">
    <reaction evidence="1">
        <text>ATP + protein L-histidine = ADP + protein N-phospho-L-histidine.</text>
        <dbReference type="EC" id="2.7.13.3"/>
    </reaction>
</comment>
<keyword evidence="12" id="KW-0902">Two-component regulatory system</keyword>
<dbReference type="RefSeq" id="WP_145270758.1">
    <property type="nucleotide sequence ID" value="NZ_CP036426.1"/>
</dbReference>
<feature type="domain" description="Response regulatory" evidence="19">
    <location>
        <begin position="518"/>
        <end position="639"/>
    </location>
</feature>
<dbReference type="GO" id="GO:0005524">
    <property type="term" value="F:ATP binding"/>
    <property type="evidence" value="ECO:0007669"/>
    <property type="project" value="UniProtKB-KW"/>
</dbReference>
<dbReference type="Gene3D" id="1.20.120.620">
    <property type="entry name" value="Backbone structure of the membrane domain of e. Coli histidine kinase receptor kdpd"/>
    <property type="match status" value="1"/>
</dbReference>
<dbReference type="InterPro" id="IPR005467">
    <property type="entry name" value="His_kinase_dom"/>
</dbReference>
<dbReference type="PROSITE" id="PS50894">
    <property type="entry name" value="HPT"/>
    <property type="match status" value="1"/>
</dbReference>
<dbReference type="InterPro" id="IPR003661">
    <property type="entry name" value="HisK_dim/P_dom"/>
</dbReference>
<dbReference type="SUPFAM" id="SSF47226">
    <property type="entry name" value="Histidine-containing phosphotransfer domain, HPT domain"/>
    <property type="match status" value="1"/>
</dbReference>
<accession>A0A518H374</accession>
<feature type="compositionally biased region" description="Basic and acidic residues" evidence="16">
    <location>
        <begin position="806"/>
        <end position="824"/>
    </location>
</feature>
<evidence type="ECO:0000259" key="19">
    <source>
        <dbReference type="PROSITE" id="PS50110"/>
    </source>
</evidence>
<dbReference type="NCBIfam" id="TIGR00229">
    <property type="entry name" value="sensory_box"/>
    <property type="match status" value="1"/>
</dbReference>
<reference evidence="21 22" key="1">
    <citation type="submission" date="2019-02" db="EMBL/GenBank/DDBJ databases">
        <title>Deep-cultivation of Planctomycetes and their phenomic and genomic characterization uncovers novel biology.</title>
        <authorList>
            <person name="Wiegand S."/>
            <person name="Jogler M."/>
            <person name="Boedeker C."/>
            <person name="Pinto D."/>
            <person name="Vollmers J."/>
            <person name="Rivas-Marin E."/>
            <person name="Kohn T."/>
            <person name="Peeters S.H."/>
            <person name="Heuer A."/>
            <person name="Rast P."/>
            <person name="Oberbeckmann S."/>
            <person name="Bunk B."/>
            <person name="Jeske O."/>
            <person name="Meyerdierks A."/>
            <person name="Storesund J.E."/>
            <person name="Kallscheuer N."/>
            <person name="Luecker S."/>
            <person name="Lage O.M."/>
            <person name="Pohl T."/>
            <person name="Merkel B.J."/>
            <person name="Hornburger P."/>
            <person name="Mueller R.-W."/>
            <person name="Bruemmer F."/>
            <person name="Labrenz M."/>
            <person name="Spormann A.M."/>
            <person name="Op den Camp H."/>
            <person name="Overmann J."/>
            <person name="Amann R."/>
            <person name="Jetten M.S.M."/>
            <person name="Mascher T."/>
            <person name="Medema M.H."/>
            <person name="Devos D.P."/>
            <person name="Kaster A.-K."/>
            <person name="Ovreas L."/>
            <person name="Rohde M."/>
            <person name="Galperin M.Y."/>
            <person name="Jogler C."/>
        </authorList>
    </citation>
    <scope>NUCLEOTIDE SEQUENCE [LARGE SCALE GENOMIC DNA]</scope>
    <source>
        <strain evidence="21 22">ElP</strain>
    </source>
</reference>
<evidence type="ECO:0000256" key="11">
    <source>
        <dbReference type="ARBA" id="ARBA00022989"/>
    </source>
</evidence>
<evidence type="ECO:0000256" key="9">
    <source>
        <dbReference type="ARBA" id="ARBA00022777"/>
    </source>
</evidence>
<dbReference type="InterPro" id="IPR008207">
    <property type="entry name" value="Sig_transdc_His_kin_Hpt_dom"/>
</dbReference>
<dbReference type="InterPro" id="IPR038318">
    <property type="entry name" value="KdpD_sf"/>
</dbReference>
<dbReference type="Pfam" id="PF13493">
    <property type="entry name" value="DUF4118"/>
    <property type="match status" value="1"/>
</dbReference>
<dbReference type="InterPro" id="IPR011006">
    <property type="entry name" value="CheY-like_superfamily"/>
</dbReference>
<dbReference type="CDD" id="cd00130">
    <property type="entry name" value="PAS"/>
    <property type="match status" value="1"/>
</dbReference>
<evidence type="ECO:0000256" key="16">
    <source>
        <dbReference type="SAM" id="MobiDB-lite"/>
    </source>
</evidence>
<dbReference type="AlphaFoldDB" id="A0A518H374"/>
<feature type="modified residue" description="Phosphohistidine" evidence="14">
    <location>
        <position position="872"/>
    </location>
</feature>
<dbReference type="PROSITE" id="PS50110">
    <property type="entry name" value="RESPONSE_REGULATORY"/>
    <property type="match status" value="2"/>
</dbReference>
<keyword evidence="4" id="KW-1003">Cell membrane</keyword>
<dbReference type="Gene3D" id="3.30.565.10">
    <property type="entry name" value="Histidine kinase-like ATPase, C-terminal domain"/>
    <property type="match status" value="1"/>
</dbReference>
<dbReference type="GO" id="GO:0005886">
    <property type="term" value="C:plasma membrane"/>
    <property type="evidence" value="ECO:0007669"/>
    <property type="project" value="UniProtKB-SubCell"/>
</dbReference>
<evidence type="ECO:0000256" key="2">
    <source>
        <dbReference type="ARBA" id="ARBA00004651"/>
    </source>
</evidence>
<dbReference type="SUPFAM" id="SSF47384">
    <property type="entry name" value="Homodimeric domain of signal transducing histidine kinase"/>
    <property type="match status" value="1"/>
</dbReference>
<dbReference type="CDD" id="cd17546">
    <property type="entry name" value="REC_hyHK_CKI1_RcsC-like"/>
    <property type="match status" value="1"/>
</dbReference>
<gene>
    <name evidence="21" type="primary">barA_1</name>
    <name evidence="21" type="ORF">ElP_31730</name>
</gene>
<evidence type="ECO:0000256" key="17">
    <source>
        <dbReference type="SAM" id="Phobius"/>
    </source>
</evidence>
<dbReference type="CDD" id="cd00082">
    <property type="entry name" value="HisKA"/>
    <property type="match status" value="1"/>
</dbReference>
<dbReference type="InterPro" id="IPR003594">
    <property type="entry name" value="HATPase_dom"/>
</dbReference>
<evidence type="ECO:0000256" key="13">
    <source>
        <dbReference type="ARBA" id="ARBA00023136"/>
    </source>
</evidence>
<dbReference type="InterPro" id="IPR036890">
    <property type="entry name" value="HATPase_C_sf"/>
</dbReference>
<evidence type="ECO:0000256" key="12">
    <source>
        <dbReference type="ARBA" id="ARBA00023012"/>
    </source>
</evidence>
<feature type="domain" description="Response regulatory" evidence="19">
    <location>
        <begin position="660"/>
        <end position="778"/>
    </location>
</feature>
<keyword evidence="22" id="KW-1185">Reference proteome</keyword>
<dbReference type="PRINTS" id="PR00344">
    <property type="entry name" value="BCTRLSENSOR"/>
</dbReference>
<keyword evidence="11 17" id="KW-1133">Transmembrane helix</keyword>
<proteinExistence type="predicted"/>
<dbReference type="OrthoDB" id="9762493at2"/>
<feature type="transmembrane region" description="Helical" evidence="17">
    <location>
        <begin position="7"/>
        <end position="27"/>
    </location>
</feature>
<dbReference type="Proteomes" id="UP000317835">
    <property type="component" value="Chromosome"/>
</dbReference>
<dbReference type="PANTHER" id="PTHR45339">
    <property type="entry name" value="HYBRID SIGNAL TRANSDUCTION HISTIDINE KINASE J"/>
    <property type="match status" value="1"/>
</dbReference>
<dbReference type="EC" id="2.7.13.3" evidence="3"/>
<organism evidence="21 22">
    <name type="scientific">Tautonia plasticadhaerens</name>
    <dbReference type="NCBI Taxonomy" id="2527974"/>
    <lineage>
        <taxon>Bacteria</taxon>
        <taxon>Pseudomonadati</taxon>
        <taxon>Planctomycetota</taxon>
        <taxon>Planctomycetia</taxon>
        <taxon>Isosphaerales</taxon>
        <taxon>Isosphaeraceae</taxon>
        <taxon>Tautonia</taxon>
    </lineage>
</organism>
<dbReference type="InterPro" id="IPR036641">
    <property type="entry name" value="HPT_dom_sf"/>
</dbReference>
<evidence type="ECO:0000256" key="7">
    <source>
        <dbReference type="ARBA" id="ARBA00022692"/>
    </source>
</evidence>
<dbReference type="GO" id="GO:0000155">
    <property type="term" value="F:phosphorelay sensor kinase activity"/>
    <property type="evidence" value="ECO:0007669"/>
    <property type="project" value="InterPro"/>
</dbReference>
<dbReference type="Gene3D" id="3.30.450.20">
    <property type="entry name" value="PAS domain"/>
    <property type="match status" value="1"/>
</dbReference>
<dbReference type="EMBL" id="CP036426">
    <property type="protein sequence ID" value="QDV35270.1"/>
    <property type="molecule type" value="Genomic_DNA"/>
</dbReference>
<keyword evidence="5 15" id="KW-0597">Phosphoprotein</keyword>
<dbReference type="InterPro" id="IPR001789">
    <property type="entry name" value="Sig_transdc_resp-reg_receiver"/>
</dbReference>
<dbReference type="PROSITE" id="PS50109">
    <property type="entry name" value="HIS_KIN"/>
    <property type="match status" value="1"/>
</dbReference>
<feature type="modified residue" description="4-aspartylphosphate" evidence="15">
    <location>
        <position position="572"/>
    </location>
</feature>
<feature type="compositionally biased region" description="Pro residues" evidence="16">
    <location>
        <begin position="781"/>
        <end position="797"/>
    </location>
</feature>
<evidence type="ECO:0000259" key="18">
    <source>
        <dbReference type="PROSITE" id="PS50109"/>
    </source>
</evidence>